<evidence type="ECO:0000256" key="1">
    <source>
        <dbReference type="RuleBase" id="RU363044"/>
    </source>
</evidence>
<keyword evidence="1" id="KW-0347">Helicase</keyword>
<dbReference type="PANTHER" id="PTHR10492">
    <property type="match status" value="1"/>
</dbReference>
<dbReference type="EMBL" id="OZ034820">
    <property type="protein sequence ID" value="CAL1401570.1"/>
    <property type="molecule type" value="Genomic_DNA"/>
</dbReference>
<dbReference type="PANTHER" id="PTHR10492:SF57">
    <property type="entry name" value="ATP-DEPENDENT DNA HELICASE"/>
    <property type="match status" value="1"/>
</dbReference>
<dbReference type="GO" id="GO:0043139">
    <property type="term" value="F:5'-3' DNA helicase activity"/>
    <property type="evidence" value="ECO:0007669"/>
    <property type="project" value="UniProtKB-EC"/>
</dbReference>
<evidence type="ECO:0000313" key="3">
    <source>
        <dbReference type="EMBL" id="CAL1401570.1"/>
    </source>
</evidence>
<keyword evidence="1" id="KW-0067">ATP-binding</keyword>
<dbReference type="GO" id="GO:0000723">
    <property type="term" value="P:telomere maintenance"/>
    <property type="evidence" value="ECO:0007669"/>
    <property type="project" value="InterPro"/>
</dbReference>
<keyword evidence="1" id="KW-0233">DNA recombination</keyword>
<reference evidence="3 4" key="1">
    <citation type="submission" date="2024-04" db="EMBL/GenBank/DDBJ databases">
        <authorList>
            <person name="Fracassetti M."/>
        </authorList>
    </citation>
    <scope>NUCLEOTIDE SEQUENCE [LARGE SCALE GENOMIC DNA]</scope>
</reference>
<dbReference type="GO" id="GO:0005524">
    <property type="term" value="F:ATP binding"/>
    <property type="evidence" value="ECO:0007669"/>
    <property type="project" value="UniProtKB-KW"/>
</dbReference>
<dbReference type="InterPro" id="IPR010285">
    <property type="entry name" value="DNA_helicase_pif1-like_DEAD"/>
</dbReference>
<dbReference type="EC" id="5.6.2.3" evidence="1"/>
<keyword evidence="1" id="KW-0378">Hydrolase</keyword>
<dbReference type="GO" id="GO:0006310">
    <property type="term" value="P:DNA recombination"/>
    <property type="evidence" value="ECO:0007669"/>
    <property type="project" value="UniProtKB-KW"/>
</dbReference>
<dbReference type="GO" id="GO:0006281">
    <property type="term" value="P:DNA repair"/>
    <property type="evidence" value="ECO:0007669"/>
    <property type="project" value="UniProtKB-KW"/>
</dbReference>
<gene>
    <name evidence="3" type="ORF">LTRI10_LOCUS41618</name>
</gene>
<organism evidence="3 4">
    <name type="scientific">Linum trigynum</name>
    <dbReference type="NCBI Taxonomy" id="586398"/>
    <lineage>
        <taxon>Eukaryota</taxon>
        <taxon>Viridiplantae</taxon>
        <taxon>Streptophyta</taxon>
        <taxon>Embryophyta</taxon>
        <taxon>Tracheophyta</taxon>
        <taxon>Spermatophyta</taxon>
        <taxon>Magnoliopsida</taxon>
        <taxon>eudicotyledons</taxon>
        <taxon>Gunneridae</taxon>
        <taxon>Pentapetalae</taxon>
        <taxon>rosids</taxon>
        <taxon>fabids</taxon>
        <taxon>Malpighiales</taxon>
        <taxon>Linaceae</taxon>
        <taxon>Linum</taxon>
    </lineage>
</organism>
<comment type="cofactor">
    <cofactor evidence="1">
        <name>Mg(2+)</name>
        <dbReference type="ChEBI" id="CHEBI:18420"/>
    </cofactor>
</comment>
<dbReference type="Pfam" id="PF05970">
    <property type="entry name" value="PIF1"/>
    <property type="match status" value="1"/>
</dbReference>
<dbReference type="GO" id="GO:0016787">
    <property type="term" value="F:hydrolase activity"/>
    <property type="evidence" value="ECO:0007669"/>
    <property type="project" value="UniProtKB-KW"/>
</dbReference>
<keyword evidence="1" id="KW-0234">DNA repair</keyword>
<proteinExistence type="inferred from homology"/>
<protein>
    <recommendedName>
        <fullName evidence="1">ATP-dependent DNA helicase</fullName>
        <ecNumber evidence="1">5.6.2.3</ecNumber>
    </recommendedName>
</protein>
<keyword evidence="4" id="KW-1185">Reference proteome</keyword>
<evidence type="ECO:0000259" key="2">
    <source>
        <dbReference type="Pfam" id="PF05970"/>
    </source>
</evidence>
<comment type="similarity">
    <text evidence="1">Belongs to the helicase family.</text>
</comment>
<comment type="catalytic activity">
    <reaction evidence="1">
        <text>ATP + H2O = ADP + phosphate + H(+)</text>
        <dbReference type="Rhea" id="RHEA:13065"/>
        <dbReference type="ChEBI" id="CHEBI:15377"/>
        <dbReference type="ChEBI" id="CHEBI:15378"/>
        <dbReference type="ChEBI" id="CHEBI:30616"/>
        <dbReference type="ChEBI" id="CHEBI:43474"/>
        <dbReference type="ChEBI" id="CHEBI:456216"/>
        <dbReference type="EC" id="5.6.2.3"/>
    </reaction>
</comment>
<dbReference type="Proteomes" id="UP001497516">
    <property type="component" value="Chromosome 7"/>
</dbReference>
<accession>A0AAV2FW09</accession>
<evidence type="ECO:0000313" key="4">
    <source>
        <dbReference type="Proteomes" id="UP001497516"/>
    </source>
</evidence>
<sequence>MIGGRTAHSRFHISFDGDPKSTCHIEQESKLSEMIHNASFMIGDEAHMAHKHNIEAVDRNLRAILHVKHSYSEDMIFRGISIVNSSIKRS</sequence>
<dbReference type="AlphaFoldDB" id="A0AAV2FW09"/>
<feature type="domain" description="DNA helicase Pif1-like DEAD-box helicase" evidence="2">
    <location>
        <begin position="3"/>
        <end position="83"/>
    </location>
</feature>
<keyword evidence="1" id="KW-0547">Nucleotide-binding</keyword>
<keyword evidence="1" id="KW-0227">DNA damage</keyword>
<name>A0AAV2FW09_9ROSI</name>